<dbReference type="Gene3D" id="2.30.30.40">
    <property type="entry name" value="SH3 Domains"/>
    <property type="match status" value="1"/>
</dbReference>
<gene>
    <name evidence="9" type="ORF">H9L16_00300</name>
</gene>
<dbReference type="RefSeq" id="WP_187552654.1">
    <property type="nucleotide sequence ID" value="NZ_BMZL01000001.1"/>
</dbReference>
<dbReference type="InterPro" id="IPR001915">
    <property type="entry name" value="Peptidase_M48"/>
</dbReference>
<dbReference type="EMBL" id="CP060719">
    <property type="protein sequence ID" value="QNN70137.1"/>
    <property type="molecule type" value="Genomic_DNA"/>
</dbReference>
<keyword evidence="6 9" id="KW-0482">Metalloprotease</keyword>
<keyword evidence="5" id="KW-0862">Zinc</keyword>
<evidence type="ECO:0000256" key="2">
    <source>
        <dbReference type="ARBA" id="ARBA00022670"/>
    </source>
</evidence>
<feature type="chain" id="PRO_5028895091" evidence="7">
    <location>
        <begin position="24"/>
        <end position="445"/>
    </location>
</feature>
<keyword evidence="3" id="KW-0479">Metal-binding</keyword>
<dbReference type="GO" id="GO:0016020">
    <property type="term" value="C:membrane"/>
    <property type="evidence" value="ECO:0007669"/>
    <property type="project" value="TreeGrafter"/>
</dbReference>
<dbReference type="KEGG" id="tcn:H9L16_00300"/>
<comment type="cofactor">
    <cofactor evidence="1">
        <name>Zn(2+)</name>
        <dbReference type="ChEBI" id="CHEBI:29105"/>
    </cofactor>
</comment>
<keyword evidence="2 9" id="KW-0645">Protease</keyword>
<dbReference type="Gene3D" id="3.30.2010.10">
    <property type="entry name" value="Metalloproteases ('zincins'), catalytic domain"/>
    <property type="match status" value="1"/>
</dbReference>
<dbReference type="PANTHER" id="PTHR22726">
    <property type="entry name" value="METALLOENDOPEPTIDASE OMA1"/>
    <property type="match status" value="1"/>
</dbReference>
<sequence length="445" mass="47304">MTRNTMRWSAAALAVAVSGLLLAADPITPATVAKPSIEAHAKPDFAAPTVATFKKNAPVKVSGQQGLWFQLALDGGKTGFVRVNDVRVAYGKTETGGAAKALFTGKAGKGRVSETASVRGIDESDLKAASFNAVQLKLMESYRATPEAAEQAAAKRGWTATQVPYAIEYQPGKSKGKGGATQAEKRERFGMARGLLSSVGGRLGSTAAASGDKLIGKSEDEVAQEELELGPMIAGRILGAAPLVKDPAMQKRVNLIGRWLASRSSRPELPWTFGVIEDGEINAFAAPGGYILITRGLYQLLGSDDEVAAVLGHELSHVVQRDHYEVLRKQELQGAGRDAALSQVNTGGGVAGSLARGYIERNGAAIMLTQLDRNAEYRADQAAGIYLARAGSNPLVFYAVLQKMTSLGSSSERLTQLYKTHPSLDKRLDALDKQGYKGMEPYLDR</sequence>
<keyword evidence="7" id="KW-0732">Signal</keyword>
<dbReference type="GO" id="GO:0051603">
    <property type="term" value="P:proteolysis involved in protein catabolic process"/>
    <property type="evidence" value="ECO:0007669"/>
    <property type="project" value="TreeGrafter"/>
</dbReference>
<evidence type="ECO:0000259" key="8">
    <source>
        <dbReference type="Pfam" id="PF01435"/>
    </source>
</evidence>
<evidence type="ECO:0000313" key="9">
    <source>
        <dbReference type="EMBL" id="QNN70137.1"/>
    </source>
</evidence>
<keyword evidence="4" id="KW-0378">Hydrolase</keyword>
<evidence type="ECO:0000256" key="3">
    <source>
        <dbReference type="ARBA" id="ARBA00022723"/>
    </source>
</evidence>
<feature type="domain" description="Peptidase M48" evidence="8">
    <location>
        <begin position="248"/>
        <end position="433"/>
    </location>
</feature>
<dbReference type="AlphaFoldDB" id="A0A7G9SQL2"/>
<feature type="signal peptide" evidence="7">
    <location>
        <begin position="1"/>
        <end position="23"/>
    </location>
</feature>
<dbReference type="GO" id="GO:0046872">
    <property type="term" value="F:metal ion binding"/>
    <property type="evidence" value="ECO:0007669"/>
    <property type="project" value="UniProtKB-KW"/>
</dbReference>
<dbReference type="GO" id="GO:0004222">
    <property type="term" value="F:metalloendopeptidase activity"/>
    <property type="evidence" value="ECO:0007669"/>
    <property type="project" value="InterPro"/>
</dbReference>
<dbReference type="Pfam" id="PF01435">
    <property type="entry name" value="Peptidase_M48"/>
    <property type="match status" value="1"/>
</dbReference>
<evidence type="ECO:0000256" key="1">
    <source>
        <dbReference type="ARBA" id="ARBA00001947"/>
    </source>
</evidence>
<name>A0A7G9SQL2_9GAMM</name>
<evidence type="ECO:0000256" key="5">
    <source>
        <dbReference type="ARBA" id="ARBA00022833"/>
    </source>
</evidence>
<accession>A0A7G9SQL2</accession>
<dbReference type="InterPro" id="IPR051156">
    <property type="entry name" value="Mito/Outer_Membr_Metalloprot"/>
</dbReference>
<evidence type="ECO:0000313" key="10">
    <source>
        <dbReference type="Proteomes" id="UP000515804"/>
    </source>
</evidence>
<organism evidence="9 10">
    <name type="scientific">Thermomonas carbonis</name>
    <dbReference type="NCBI Taxonomy" id="1463158"/>
    <lineage>
        <taxon>Bacteria</taxon>
        <taxon>Pseudomonadati</taxon>
        <taxon>Pseudomonadota</taxon>
        <taxon>Gammaproteobacteria</taxon>
        <taxon>Lysobacterales</taxon>
        <taxon>Lysobacteraceae</taxon>
        <taxon>Thermomonas</taxon>
    </lineage>
</organism>
<proteinExistence type="predicted"/>
<protein>
    <submittedName>
        <fullName evidence="9">M48 family metalloprotease</fullName>
    </submittedName>
</protein>
<evidence type="ECO:0000256" key="7">
    <source>
        <dbReference type="SAM" id="SignalP"/>
    </source>
</evidence>
<keyword evidence="10" id="KW-1185">Reference proteome</keyword>
<evidence type="ECO:0000256" key="4">
    <source>
        <dbReference type="ARBA" id="ARBA00022801"/>
    </source>
</evidence>
<dbReference type="PANTHER" id="PTHR22726:SF1">
    <property type="entry name" value="METALLOENDOPEPTIDASE OMA1, MITOCHONDRIAL"/>
    <property type="match status" value="1"/>
</dbReference>
<dbReference type="Proteomes" id="UP000515804">
    <property type="component" value="Chromosome"/>
</dbReference>
<reference evidence="9 10" key="1">
    <citation type="submission" date="2020-08" db="EMBL/GenBank/DDBJ databases">
        <title>Genome sequence of Thermomonas carbonis KCTC 42013T.</title>
        <authorList>
            <person name="Hyun D.-W."/>
            <person name="Bae J.-W."/>
        </authorList>
    </citation>
    <scope>NUCLEOTIDE SEQUENCE [LARGE SCALE GENOMIC DNA]</scope>
    <source>
        <strain evidence="9 10">KCTC 42013</strain>
    </source>
</reference>
<evidence type="ECO:0000256" key="6">
    <source>
        <dbReference type="ARBA" id="ARBA00023049"/>
    </source>
</evidence>